<dbReference type="RefSeq" id="WP_305028203.1">
    <property type="nucleotide sequence ID" value="NZ_JAUQTA010000001.1"/>
</dbReference>
<feature type="region of interest" description="Disordered" evidence="1">
    <location>
        <begin position="173"/>
        <end position="197"/>
    </location>
</feature>
<accession>A0ABT9B1W9</accession>
<evidence type="ECO:0000256" key="1">
    <source>
        <dbReference type="SAM" id="MobiDB-lite"/>
    </source>
</evidence>
<evidence type="ECO:0000313" key="2">
    <source>
        <dbReference type="EMBL" id="MDO7868849.1"/>
    </source>
</evidence>
<protein>
    <recommendedName>
        <fullName evidence="4">DUF4439 domain-containing protein</fullName>
    </recommendedName>
</protein>
<sequence length="282" mass="29917">MKRGRQDLILVVLIVAFLGFAAAGETRLVGWWGGRTLEQRMADHPQPPLYPATTVARAGHLIDPEAARAHALMARFWQQSRTAKPHDDKFMTWAASAFPVTPDADAAQPAATATSHAGNVAAAWLHNHGTYDVWMLAADKHAGTVHPADLKDATATAISLATQLSDTLRDQLRTQSTTVPTPTPTPTTGRTTGEAAADGPHVPPFPFPAREEAAAAAARGVLAALDTGDSATYVDLERQVAWSRLYTRTLSPADIGMGALLGDMVAEYVLATRGGLTPDQMG</sequence>
<keyword evidence="3" id="KW-1185">Reference proteome</keyword>
<feature type="compositionally biased region" description="Low complexity" evidence="1">
    <location>
        <begin position="174"/>
        <end position="192"/>
    </location>
</feature>
<dbReference type="Proteomes" id="UP001233314">
    <property type="component" value="Unassembled WGS sequence"/>
</dbReference>
<gene>
    <name evidence="2" type="ORF">Q5722_10765</name>
</gene>
<dbReference type="EMBL" id="JAUQTA010000001">
    <property type="protein sequence ID" value="MDO7868849.1"/>
    <property type="molecule type" value="Genomic_DNA"/>
</dbReference>
<evidence type="ECO:0008006" key="4">
    <source>
        <dbReference type="Google" id="ProtNLM"/>
    </source>
</evidence>
<reference evidence="2 3" key="1">
    <citation type="submission" date="2023-07" db="EMBL/GenBank/DDBJ databases">
        <title>Nocardioides sp. nov WY-20 isolated from soil.</title>
        <authorList>
            <person name="Liu B."/>
            <person name="Wan Y."/>
        </authorList>
    </citation>
    <scope>NUCLEOTIDE SEQUENCE [LARGE SCALE GENOMIC DNA]</scope>
    <source>
        <strain evidence="2 3">WY-20</strain>
    </source>
</reference>
<proteinExistence type="predicted"/>
<evidence type="ECO:0000313" key="3">
    <source>
        <dbReference type="Proteomes" id="UP001233314"/>
    </source>
</evidence>
<name>A0ABT9B1W9_9ACTN</name>
<comment type="caution">
    <text evidence="2">The sequence shown here is derived from an EMBL/GenBank/DDBJ whole genome shotgun (WGS) entry which is preliminary data.</text>
</comment>
<organism evidence="2 3">
    <name type="scientific">Nocardioides jiangxiensis</name>
    <dbReference type="NCBI Taxonomy" id="3064524"/>
    <lineage>
        <taxon>Bacteria</taxon>
        <taxon>Bacillati</taxon>
        <taxon>Actinomycetota</taxon>
        <taxon>Actinomycetes</taxon>
        <taxon>Propionibacteriales</taxon>
        <taxon>Nocardioidaceae</taxon>
        <taxon>Nocardioides</taxon>
    </lineage>
</organism>